<dbReference type="AlphaFoldDB" id="A0A284QTU3"/>
<feature type="region of interest" description="Disordered" evidence="1">
    <location>
        <begin position="1"/>
        <end position="75"/>
    </location>
</feature>
<evidence type="ECO:0000313" key="3">
    <source>
        <dbReference type="Proteomes" id="UP000219338"/>
    </source>
</evidence>
<gene>
    <name evidence="2" type="ORF">ARMOST_03215</name>
</gene>
<proteinExistence type="predicted"/>
<dbReference type="EMBL" id="FUEG01000002">
    <property type="protein sequence ID" value="SJK99904.1"/>
    <property type="molecule type" value="Genomic_DNA"/>
</dbReference>
<feature type="compositionally biased region" description="Basic and acidic residues" evidence="1">
    <location>
        <begin position="48"/>
        <end position="63"/>
    </location>
</feature>
<dbReference type="Proteomes" id="UP000219338">
    <property type="component" value="Unassembled WGS sequence"/>
</dbReference>
<evidence type="ECO:0000256" key="1">
    <source>
        <dbReference type="SAM" id="MobiDB-lite"/>
    </source>
</evidence>
<organism evidence="2 3">
    <name type="scientific">Armillaria ostoyae</name>
    <name type="common">Armillaria root rot fungus</name>
    <dbReference type="NCBI Taxonomy" id="47428"/>
    <lineage>
        <taxon>Eukaryota</taxon>
        <taxon>Fungi</taxon>
        <taxon>Dikarya</taxon>
        <taxon>Basidiomycota</taxon>
        <taxon>Agaricomycotina</taxon>
        <taxon>Agaricomycetes</taxon>
        <taxon>Agaricomycetidae</taxon>
        <taxon>Agaricales</taxon>
        <taxon>Marasmiineae</taxon>
        <taxon>Physalacriaceae</taxon>
        <taxon>Armillaria</taxon>
    </lineage>
</organism>
<name>A0A284QTU3_ARMOS</name>
<sequence>MTTSRLPANWKDQTAWPISRPKDQLTLRRRQCTRGSQQPPTDPPQPSAKEHLHQAGKDPDRGRPPALPPVPNWQHPLWKQEDRYSVLCPPEGKGRPDPLPQLVSLAEEHAPYLGIKLVLMQTPKPFTGNHDNIDQFLGDCIIYFEAFALYFHLPSQMFIANTGYNMLHTYSEWKARVIIMYKERQKKWVFNQTTGMP</sequence>
<accession>A0A284QTU3</accession>
<keyword evidence="3" id="KW-1185">Reference proteome</keyword>
<protein>
    <submittedName>
        <fullName evidence="2">Uncharacterized protein</fullName>
    </submittedName>
</protein>
<evidence type="ECO:0000313" key="2">
    <source>
        <dbReference type="EMBL" id="SJK99904.1"/>
    </source>
</evidence>
<reference evidence="3" key="1">
    <citation type="journal article" date="2017" name="Nat. Ecol. Evol.">
        <title>Genome expansion and lineage-specific genetic innovations in the forest pathogenic fungi Armillaria.</title>
        <authorList>
            <person name="Sipos G."/>
            <person name="Prasanna A.N."/>
            <person name="Walter M.C."/>
            <person name="O'Connor E."/>
            <person name="Balint B."/>
            <person name="Krizsan K."/>
            <person name="Kiss B."/>
            <person name="Hess J."/>
            <person name="Varga T."/>
            <person name="Slot J."/>
            <person name="Riley R."/>
            <person name="Boka B."/>
            <person name="Rigling D."/>
            <person name="Barry K."/>
            <person name="Lee J."/>
            <person name="Mihaltcheva S."/>
            <person name="LaButti K."/>
            <person name="Lipzen A."/>
            <person name="Waldron R."/>
            <person name="Moloney N.M."/>
            <person name="Sperisen C."/>
            <person name="Kredics L."/>
            <person name="Vagvoelgyi C."/>
            <person name="Patrignani A."/>
            <person name="Fitzpatrick D."/>
            <person name="Nagy I."/>
            <person name="Doyle S."/>
            <person name="Anderson J.B."/>
            <person name="Grigoriev I.V."/>
            <person name="Gueldener U."/>
            <person name="Muensterkoetter M."/>
            <person name="Nagy L.G."/>
        </authorList>
    </citation>
    <scope>NUCLEOTIDE SEQUENCE [LARGE SCALE GENOMIC DNA]</scope>
    <source>
        <strain evidence="3">C18/9</strain>
    </source>
</reference>